<evidence type="ECO:0000313" key="2">
    <source>
        <dbReference type="EMBL" id="NEX47468.1"/>
    </source>
</evidence>
<evidence type="ECO:0000313" key="3">
    <source>
        <dbReference type="Proteomes" id="UP000481421"/>
    </source>
</evidence>
<protein>
    <recommendedName>
        <fullName evidence="4">PepSY domain-containing protein</fullName>
    </recommendedName>
</protein>
<proteinExistence type="predicted"/>
<organism evidence="2 3">
    <name type="scientific">Pseudotabrizicola algicola</name>
    <dbReference type="NCBI Taxonomy" id="2709381"/>
    <lineage>
        <taxon>Bacteria</taxon>
        <taxon>Pseudomonadati</taxon>
        <taxon>Pseudomonadota</taxon>
        <taxon>Alphaproteobacteria</taxon>
        <taxon>Rhodobacterales</taxon>
        <taxon>Paracoccaceae</taxon>
        <taxon>Pseudotabrizicola</taxon>
    </lineage>
</organism>
<evidence type="ECO:0000256" key="1">
    <source>
        <dbReference type="SAM" id="SignalP"/>
    </source>
</evidence>
<reference evidence="2 3" key="1">
    <citation type="submission" date="2020-02" db="EMBL/GenBank/DDBJ databases">
        <title>Rhodobacter algicola sp. nov., isolated from microalga culture.</title>
        <authorList>
            <person name="Park C.-Y."/>
        </authorList>
    </citation>
    <scope>NUCLEOTIDE SEQUENCE [LARGE SCALE GENOMIC DNA]</scope>
    <source>
        <strain evidence="2 3">ETT8</strain>
    </source>
</reference>
<sequence>MNQTLLAFSLGAAGLILAATQVHSAPQCGARDLVLRQLAERYGETRRGVGLAANNSVMEMFASAASGSWTITVTLPDGRMCLLASGEGFEPVAEDLPAKGRRI</sequence>
<dbReference type="RefSeq" id="WP_164613163.1">
    <property type="nucleotide sequence ID" value="NZ_JAAIKE010000004.1"/>
</dbReference>
<name>A0A6B3RRM1_9RHOB</name>
<dbReference type="EMBL" id="JAAIKE010000004">
    <property type="protein sequence ID" value="NEX47468.1"/>
    <property type="molecule type" value="Genomic_DNA"/>
</dbReference>
<accession>A0A6B3RRM1</accession>
<feature type="signal peptide" evidence="1">
    <location>
        <begin position="1"/>
        <end position="24"/>
    </location>
</feature>
<keyword evidence="3" id="KW-1185">Reference proteome</keyword>
<evidence type="ECO:0008006" key="4">
    <source>
        <dbReference type="Google" id="ProtNLM"/>
    </source>
</evidence>
<keyword evidence="1" id="KW-0732">Signal</keyword>
<feature type="chain" id="PRO_5025387049" description="PepSY domain-containing protein" evidence="1">
    <location>
        <begin position="25"/>
        <end position="103"/>
    </location>
</feature>
<dbReference type="AlphaFoldDB" id="A0A6B3RRM1"/>
<dbReference type="Proteomes" id="UP000481421">
    <property type="component" value="Unassembled WGS sequence"/>
</dbReference>
<comment type="caution">
    <text evidence="2">The sequence shown here is derived from an EMBL/GenBank/DDBJ whole genome shotgun (WGS) entry which is preliminary data.</text>
</comment>
<gene>
    <name evidence="2" type="ORF">G3572_14740</name>
</gene>